<gene>
    <name evidence="5" type="ORF">BXY66_3005</name>
</gene>
<dbReference type="Gene3D" id="3.40.640.10">
    <property type="entry name" value="Type I PLP-dependent aspartate aminotransferase-like (Major domain)"/>
    <property type="match status" value="1"/>
</dbReference>
<dbReference type="RefSeq" id="WP_132861150.1">
    <property type="nucleotide sequence ID" value="NZ_SMGR01000003.1"/>
</dbReference>
<protein>
    <submittedName>
        <fullName evidence="5">Pyridoxal-dependent decarboxylase-like protein</fullName>
    </submittedName>
</protein>
<dbReference type="PANTHER" id="PTHR42735">
    <property type="match status" value="1"/>
</dbReference>
<dbReference type="GO" id="GO:0016830">
    <property type="term" value="F:carbon-carbon lyase activity"/>
    <property type="evidence" value="ECO:0007669"/>
    <property type="project" value="InterPro"/>
</dbReference>
<feature type="modified residue" description="N6-(pyridoxal phosphate)lysine" evidence="4">
    <location>
        <position position="460"/>
    </location>
</feature>
<dbReference type="Proteomes" id="UP000295673">
    <property type="component" value="Unassembled WGS sequence"/>
</dbReference>
<keyword evidence="6" id="KW-1185">Reference proteome</keyword>
<sequence>MDDSQHSSHIKTILEKFHQYAKDNNDLDLANCKGTQSLAGWFIGPMGENEDLMTRMALKAVQANSNARREYGDQWDDPVYVTDRIKAEKDYNDTVAEIENQMDKMLGYLHGSIPLSSYRNQSHMYWDCTLPGFAGYFAAMLYNQNNVAAEASPVTTLMEIEVGRDLCRMLGYEVPEGNENPDGTPVPWGHITCDGSVANAESIWAARNLKYLPVSLSQAIKVDPSMAAAKDLEVPLLQGGSAKLTELDNWSLLNLGVDTVIGLSPKLQADFGISSDTIQAVLEKYSVQSIGLADMHRTYLRDVSELPIILAPSTAHYSWPKGAALIGLGANQLHRVHVDLDGRMEMQALRQKLDDCLEDRRPVLEVVAVIGTTEESSVDPLDEMVKIRDEYRKKGLEFTLHVDGAWGGYFASMIREAKGKVLETEPGATQITPAMHMSSYVKRQYEAFPHADTQTVDPHKAGFIPYPAGSLCYRNGAMRDLIAFTAPVVYHGGVDPTVGVYGIEGSKPGAAAAGVYLSHAVIRPDKSGYGKLLGKCIFNSKRLYAQLLALNADEQRVRVTPFQRLPAEKEGKSPEEIEAQANFIREQFVPRQNNDLLAYLAENRKANALFHELGSDQNIVTYSLNFRTADGWNTDVDLMNEFNTLIYRALSISEFDGGVVPSEGMFVTSSSFDVPTYGQTFVDHFGGRAGLTSTNGKPISFLVSTTQDPWVSATAEDNYLPKVIAKLEEQALKAAAAVIHKHGLTPPEPSV</sequence>
<evidence type="ECO:0000256" key="2">
    <source>
        <dbReference type="ARBA" id="ARBA00022898"/>
    </source>
</evidence>
<dbReference type="AlphaFoldDB" id="A0A4V2Q204"/>
<dbReference type="SUPFAM" id="SSF53383">
    <property type="entry name" value="PLP-dependent transferases"/>
    <property type="match status" value="1"/>
</dbReference>
<evidence type="ECO:0000256" key="1">
    <source>
        <dbReference type="ARBA" id="ARBA00001933"/>
    </source>
</evidence>
<comment type="caution">
    <text evidence="5">The sequence shown here is derived from an EMBL/GenBank/DDBJ whole genome shotgun (WGS) entry which is preliminary data.</text>
</comment>
<dbReference type="GO" id="GO:0019752">
    <property type="term" value="P:carboxylic acid metabolic process"/>
    <property type="evidence" value="ECO:0007669"/>
    <property type="project" value="InterPro"/>
</dbReference>
<dbReference type="PANTHER" id="PTHR42735:SF4">
    <property type="entry name" value="PYRIDOXAL PHOSPHATE-DEPENDENT DECARBOXYLASE FAMILY PROTEIN"/>
    <property type="match status" value="1"/>
</dbReference>
<evidence type="ECO:0000256" key="3">
    <source>
        <dbReference type="ARBA" id="ARBA00023239"/>
    </source>
</evidence>
<dbReference type="InterPro" id="IPR015421">
    <property type="entry name" value="PyrdxlP-dep_Trfase_major"/>
</dbReference>
<keyword evidence="2 4" id="KW-0663">Pyridoxal phosphate</keyword>
<evidence type="ECO:0000313" key="6">
    <source>
        <dbReference type="Proteomes" id="UP000295673"/>
    </source>
</evidence>
<dbReference type="InterPro" id="IPR015424">
    <property type="entry name" value="PyrdxlP-dep_Trfase"/>
</dbReference>
<comment type="cofactor">
    <cofactor evidence="1 4">
        <name>pyridoxal 5'-phosphate</name>
        <dbReference type="ChEBI" id="CHEBI:597326"/>
    </cofactor>
</comment>
<evidence type="ECO:0000313" key="5">
    <source>
        <dbReference type="EMBL" id="TCL00364.1"/>
    </source>
</evidence>
<dbReference type="InterPro" id="IPR002129">
    <property type="entry name" value="PyrdxlP-dep_de-COase"/>
</dbReference>
<evidence type="ECO:0000256" key="4">
    <source>
        <dbReference type="PIRSR" id="PIRSR602129-50"/>
    </source>
</evidence>
<dbReference type="EMBL" id="SMGR01000003">
    <property type="protein sequence ID" value="TCL00364.1"/>
    <property type="molecule type" value="Genomic_DNA"/>
</dbReference>
<dbReference type="InterPro" id="IPR050477">
    <property type="entry name" value="GrpII_AminoAcid_Decarb"/>
</dbReference>
<keyword evidence="3" id="KW-0456">Lyase</keyword>
<organism evidence="5 6">
    <name type="scientific">Shimia isoporae</name>
    <dbReference type="NCBI Taxonomy" id="647720"/>
    <lineage>
        <taxon>Bacteria</taxon>
        <taxon>Pseudomonadati</taxon>
        <taxon>Pseudomonadota</taxon>
        <taxon>Alphaproteobacteria</taxon>
        <taxon>Rhodobacterales</taxon>
        <taxon>Roseobacteraceae</taxon>
    </lineage>
</organism>
<proteinExistence type="predicted"/>
<reference evidence="5 6" key="1">
    <citation type="submission" date="2019-03" db="EMBL/GenBank/DDBJ databases">
        <title>Genomic Encyclopedia of Archaeal and Bacterial Type Strains, Phase II (KMG-II): from individual species to whole genera.</title>
        <authorList>
            <person name="Goeker M."/>
        </authorList>
    </citation>
    <scope>NUCLEOTIDE SEQUENCE [LARGE SCALE GENOMIC DNA]</scope>
    <source>
        <strain evidence="5 6">DSM 26433</strain>
    </source>
</reference>
<dbReference type="OrthoDB" id="9803665at2"/>
<dbReference type="Pfam" id="PF00282">
    <property type="entry name" value="Pyridoxal_deC"/>
    <property type="match status" value="1"/>
</dbReference>
<dbReference type="GO" id="GO:0030170">
    <property type="term" value="F:pyridoxal phosphate binding"/>
    <property type="evidence" value="ECO:0007669"/>
    <property type="project" value="InterPro"/>
</dbReference>
<name>A0A4V2Q204_9RHOB</name>
<accession>A0A4V2Q204</accession>